<dbReference type="SMART" id="SM00184">
    <property type="entry name" value="RING"/>
    <property type="match status" value="1"/>
</dbReference>
<dbReference type="InterPro" id="IPR017907">
    <property type="entry name" value="Znf_RING_CS"/>
</dbReference>
<keyword evidence="9" id="KW-1185">Reference proteome</keyword>
<dbReference type="InterPro" id="IPR000315">
    <property type="entry name" value="Znf_B-box"/>
</dbReference>
<evidence type="ECO:0000259" key="7">
    <source>
        <dbReference type="PROSITE" id="PS50089"/>
    </source>
</evidence>
<keyword evidence="5" id="KW-0175">Coiled coil</keyword>
<evidence type="ECO:0000256" key="6">
    <source>
        <dbReference type="SAM" id="MobiDB-lite"/>
    </source>
</evidence>
<feature type="compositionally biased region" description="Low complexity" evidence="6">
    <location>
        <begin position="46"/>
        <end position="55"/>
    </location>
</feature>
<gene>
    <name evidence="10" type="primary">LOC110085373</name>
</gene>
<reference evidence="10" key="1">
    <citation type="submission" date="2025-08" db="UniProtKB">
        <authorList>
            <consortium name="RefSeq"/>
        </authorList>
    </citation>
    <scope>IDENTIFICATION</scope>
</reference>
<evidence type="ECO:0000256" key="2">
    <source>
        <dbReference type="ARBA" id="ARBA00022771"/>
    </source>
</evidence>
<evidence type="ECO:0000259" key="8">
    <source>
        <dbReference type="PROSITE" id="PS50119"/>
    </source>
</evidence>
<evidence type="ECO:0000256" key="4">
    <source>
        <dbReference type="PROSITE-ProRule" id="PRU00024"/>
    </source>
</evidence>
<dbReference type="Pfam" id="PF00643">
    <property type="entry name" value="zf-B_box"/>
    <property type="match status" value="1"/>
</dbReference>
<keyword evidence="3" id="KW-0862">Zinc</keyword>
<sequence length="956" mass="104229">MEASLTCAVCLSLFEEPVTLPVCSHNFCRPCVIEYLSQAQGTVEPPSATAAAASRPARRAHDHPQETGQASGLAPRHGDSVTVSCPLCRKLNPLPSDGGAAALPVNTTLAEVVKLFKATLPAKASQEATPEEASSALAPQLAVLGVPCKKHPGRSLQLYCRRCLRGACGQCVSEEHHGIFHSVNLFDTVYQEEKLAFFSNLKKIRDIYENMIKEIPVSPNSAGVVMLNEEEIIKIEFDKVYNALEVRKKQLLEDVEVQKKRKLKESLIWNRMKDVHKKTIENVLNDCEKLLNEYNPQRFLEVACSLNQRMKTQLDLMQIACSHGNQSECKQVQMDTTDIVNDILALNLTAVDLDVVKADIPSRDVEHSISASPGSKLEVKENVQKTTYPVPGEDIILDNGRRIPTQYMSLSAATEFGRMSHEEMRYNYYMKHQVCLDELQAQISPQNENFPLLKCLSSKSATSRFVPSCLSAKAKNKKKIATLQRPCFSESGVSNPLGFTFNAEAMNFNFCSSNNKLNLQRVNQSQNDAKETSQSAVSNSCQNTTKLLQPHVVTLSSEDLISSTVFPKVSESAAVSVAAVNPCISGAVSGHSASPFIFGPSGNLGTTPSSKKSSVMFEKEKVAFSTLSLVRSESQDCNINNINVYNSTNGFLTVATTVSTISPKSGTAVSGNPFLSTFPANSESDSCQTTTVSSSSEQKSFSYLIADQKILQGNKAVCFRKQNNEGNSWVTYSAIDSNKHLIYSSNDAFSMACTTSSFTASHMIDTSEKQPIPDSVSSKNDCSTNGIHLLPLKRGNKNCGDTLISIKPLKKIECATEKSKVKPEDKNVTVQRSVPSKKDVAAYKELKDIRNCSSLASINKCPKAKTCSVLVPQQNVAHDLTVNSTSDSVKLTEMENSLEIFPPAVEDHKVFSSVLDGASCTVNSDSDVEDLSQASNVSDSSSTSEYFSVTEDQISC</sequence>
<evidence type="ECO:0000256" key="3">
    <source>
        <dbReference type="ARBA" id="ARBA00022833"/>
    </source>
</evidence>
<dbReference type="SUPFAM" id="SSF57850">
    <property type="entry name" value="RING/U-box"/>
    <property type="match status" value="1"/>
</dbReference>
<proteinExistence type="predicted"/>
<dbReference type="InterPro" id="IPR013083">
    <property type="entry name" value="Znf_RING/FYVE/PHD"/>
</dbReference>
<evidence type="ECO:0000256" key="5">
    <source>
        <dbReference type="SAM" id="Coils"/>
    </source>
</evidence>
<feature type="region of interest" description="Disordered" evidence="6">
    <location>
        <begin position="46"/>
        <end position="78"/>
    </location>
</feature>
<dbReference type="PANTHER" id="PTHR24103">
    <property type="entry name" value="E3 UBIQUITIN-PROTEIN LIGASE TRIM"/>
    <property type="match status" value="1"/>
</dbReference>
<keyword evidence="2 4" id="KW-0863">Zinc-finger</keyword>
<dbReference type="Gene3D" id="3.30.40.10">
    <property type="entry name" value="Zinc/RING finger domain, C3HC4 (zinc finger)"/>
    <property type="match status" value="1"/>
</dbReference>
<protein>
    <submittedName>
        <fullName evidence="10">Uncharacterized protein isoform X1</fullName>
    </submittedName>
</protein>
<evidence type="ECO:0000313" key="10">
    <source>
        <dbReference type="RefSeq" id="XP_072857569.1"/>
    </source>
</evidence>
<dbReference type="Pfam" id="PF13923">
    <property type="entry name" value="zf-C3HC4_2"/>
    <property type="match status" value="1"/>
</dbReference>
<feature type="domain" description="RING-type" evidence="7">
    <location>
        <begin position="7"/>
        <end position="89"/>
    </location>
</feature>
<feature type="domain" description="B box-type" evidence="8">
    <location>
        <begin position="148"/>
        <end position="180"/>
    </location>
</feature>
<dbReference type="InterPro" id="IPR001841">
    <property type="entry name" value="Znf_RING"/>
</dbReference>
<dbReference type="PROSITE" id="PS50089">
    <property type="entry name" value="ZF_RING_2"/>
    <property type="match status" value="1"/>
</dbReference>
<dbReference type="InterPro" id="IPR050143">
    <property type="entry name" value="TRIM/RBCC"/>
</dbReference>
<dbReference type="Gene3D" id="3.30.160.60">
    <property type="entry name" value="Classic Zinc Finger"/>
    <property type="match status" value="1"/>
</dbReference>
<name>A0ABM5GIT3_9SAUR</name>
<dbReference type="GeneID" id="110085373"/>
<dbReference type="SUPFAM" id="SSF57845">
    <property type="entry name" value="B-box zinc-binding domain"/>
    <property type="match status" value="1"/>
</dbReference>
<evidence type="ECO:0000256" key="1">
    <source>
        <dbReference type="ARBA" id="ARBA00022723"/>
    </source>
</evidence>
<evidence type="ECO:0000313" key="9">
    <source>
        <dbReference type="Proteomes" id="UP001652642"/>
    </source>
</evidence>
<dbReference type="RefSeq" id="XP_072857569.1">
    <property type="nucleotide sequence ID" value="XM_073001468.1"/>
</dbReference>
<organism evidence="9 10">
    <name type="scientific">Pogona vitticeps</name>
    <name type="common">central bearded dragon</name>
    <dbReference type="NCBI Taxonomy" id="103695"/>
    <lineage>
        <taxon>Eukaryota</taxon>
        <taxon>Metazoa</taxon>
        <taxon>Chordata</taxon>
        <taxon>Craniata</taxon>
        <taxon>Vertebrata</taxon>
        <taxon>Euteleostomi</taxon>
        <taxon>Lepidosauria</taxon>
        <taxon>Squamata</taxon>
        <taxon>Bifurcata</taxon>
        <taxon>Unidentata</taxon>
        <taxon>Episquamata</taxon>
        <taxon>Toxicofera</taxon>
        <taxon>Iguania</taxon>
        <taxon>Acrodonta</taxon>
        <taxon>Agamidae</taxon>
        <taxon>Amphibolurinae</taxon>
        <taxon>Pogona</taxon>
    </lineage>
</organism>
<accession>A0ABM5GIT3</accession>
<dbReference type="Proteomes" id="UP001652642">
    <property type="component" value="Chromosome 5"/>
</dbReference>
<feature type="coiled-coil region" evidence="5">
    <location>
        <begin position="241"/>
        <end position="293"/>
    </location>
</feature>
<dbReference type="PROSITE" id="PS00518">
    <property type="entry name" value="ZF_RING_1"/>
    <property type="match status" value="1"/>
</dbReference>
<keyword evidence="1" id="KW-0479">Metal-binding</keyword>
<dbReference type="PROSITE" id="PS50119">
    <property type="entry name" value="ZF_BBOX"/>
    <property type="match status" value="1"/>
</dbReference>